<dbReference type="HOGENOM" id="CLU_027359_3_2_1"/>
<keyword evidence="12 15" id="KW-0472">Membrane</keyword>
<evidence type="ECO:0000256" key="14">
    <source>
        <dbReference type="PIRNR" id="PIRNR000345"/>
    </source>
</evidence>
<keyword evidence="3 14" id="KW-0444">Lipid biosynthesis</keyword>
<evidence type="ECO:0000256" key="1">
    <source>
        <dbReference type="ARBA" id="ARBA00004141"/>
    </source>
</evidence>
<dbReference type="InParanoid" id="K5W6L6"/>
<evidence type="ECO:0000256" key="9">
    <source>
        <dbReference type="ARBA" id="ARBA00023002"/>
    </source>
</evidence>
<evidence type="ECO:0000313" key="18">
    <source>
        <dbReference type="Proteomes" id="UP000008370"/>
    </source>
</evidence>
<dbReference type="AlphaFoldDB" id="K5W6L6"/>
<keyword evidence="14" id="KW-0249">Electron transport</keyword>
<keyword evidence="8 15" id="KW-1133">Transmembrane helix</keyword>
<keyword evidence="10 14" id="KW-0408">Iron</keyword>
<evidence type="ECO:0000256" key="2">
    <source>
        <dbReference type="ARBA" id="ARBA00009295"/>
    </source>
</evidence>
<evidence type="ECO:0000256" key="12">
    <source>
        <dbReference type="ARBA" id="ARBA00023136"/>
    </source>
</evidence>
<dbReference type="EMBL" id="JH930469">
    <property type="protein sequence ID" value="EKM59573.1"/>
    <property type="molecule type" value="Genomic_DNA"/>
</dbReference>
<dbReference type="GO" id="GO:0005789">
    <property type="term" value="C:endoplasmic reticulum membrane"/>
    <property type="evidence" value="ECO:0007669"/>
    <property type="project" value="TreeGrafter"/>
</dbReference>
<dbReference type="PROSITE" id="PS50255">
    <property type="entry name" value="CYTOCHROME_B5_2"/>
    <property type="match status" value="1"/>
</dbReference>
<dbReference type="Gene3D" id="3.10.120.10">
    <property type="entry name" value="Cytochrome b5-like heme/steroid binding domain"/>
    <property type="match status" value="1"/>
</dbReference>
<keyword evidence="6 14" id="KW-0479">Metal-binding</keyword>
<dbReference type="SUPFAM" id="SSF55856">
    <property type="entry name" value="Cytochrome b5-like heme/steroid binding domain"/>
    <property type="match status" value="1"/>
</dbReference>
<comment type="subcellular location">
    <subcellularLocation>
        <location evidence="1">Membrane</location>
        <topology evidence="1">Multi-pass membrane protein</topology>
    </subcellularLocation>
</comment>
<reference evidence="17 18" key="1">
    <citation type="journal article" date="2012" name="BMC Genomics">
        <title>Comparative genomics of the white-rot fungi, Phanerochaete carnosa and P. chrysosporium, to elucidate the genetic basis of the distinct wood types they colonize.</title>
        <authorList>
            <person name="Suzuki H."/>
            <person name="MacDonald J."/>
            <person name="Syed K."/>
            <person name="Salamov A."/>
            <person name="Hori C."/>
            <person name="Aerts A."/>
            <person name="Henrissat B."/>
            <person name="Wiebenga A."/>
            <person name="vanKuyk P.A."/>
            <person name="Barry K."/>
            <person name="Lindquist E."/>
            <person name="LaButti K."/>
            <person name="Lapidus A."/>
            <person name="Lucas S."/>
            <person name="Coutinho P."/>
            <person name="Gong Y."/>
            <person name="Samejima M."/>
            <person name="Mahadevan R."/>
            <person name="Abou-Zaid M."/>
            <person name="de Vries R.P."/>
            <person name="Igarashi K."/>
            <person name="Yadav J.S."/>
            <person name="Grigoriev I.V."/>
            <person name="Master E.R."/>
        </authorList>
    </citation>
    <scope>NUCLEOTIDE SEQUENCE [LARGE SCALE GENOMIC DNA]</scope>
    <source>
        <strain evidence="17 18">HHB-10118-sp</strain>
    </source>
</reference>
<dbReference type="InterPro" id="IPR009160">
    <property type="entry name" value="Acyl-CoA_deSatase_haem/ster-bd"/>
</dbReference>
<keyword evidence="9 14" id="KW-0560">Oxidoreductase</keyword>
<dbReference type="InterPro" id="IPR005804">
    <property type="entry name" value="FA_desaturase_dom"/>
</dbReference>
<evidence type="ECO:0000256" key="15">
    <source>
        <dbReference type="SAM" id="Phobius"/>
    </source>
</evidence>
<protein>
    <recommendedName>
        <fullName evidence="14">Acyl-CoA desaturase</fullName>
        <ecNumber evidence="14">1.14.19.1</ecNumber>
    </recommendedName>
</protein>
<dbReference type="InterPro" id="IPR001522">
    <property type="entry name" value="FADS-1_CS"/>
</dbReference>
<dbReference type="Pfam" id="PF00487">
    <property type="entry name" value="FA_desaturase"/>
    <property type="match status" value="1"/>
</dbReference>
<proteinExistence type="inferred from homology"/>
<dbReference type="InterPro" id="IPR001199">
    <property type="entry name" value="Cyt_B5-like_heme/steroid-bd"/>
</dbReference>
<keyword evidence="14" id="KW-0813">Transport</keyword>
<dbReference type="GeneID" id="18914849"/>
<sequence>MTISFGGCWIAIKPSDRRSHHTFIQRQLASTPVRPPLSPANWASEVIWFNVFVVITTPLVSLYGLYTTPFVTRTAALCVLYYLFNMIGITAGYHRLWSHRAYNACTLLQLFYALAGAGAVQGSILWWARHHRAHHRYTDTDLDPYGAHHGLWWSHLGWMLTKPRIRPGPADTSDLKQSCVVVWQHKLFFPLALAFGLVIPTVVPGLFWDDWWGGFYFAGFLRLTLVHHSVFSVNSLAHWLGSTTFDDKLSPRDHFFTAIVTLGEGYHNFHHQFPMDYRNAAKWYQWDPTKWFIAGCARLGLASHLRVFPEMELKKCELTMKLKGLKREQDALTSPMESAKLPIIDWETYQQESRERALVLVAGFIHEVGPFLDDHPGGRKLLEAHIGRDGTTAFFGGVYDHSNAAHNLLATMRVGALHGGLEQISERAIPPWQRLQVLSVGEQRLRHD</sequence>
<dbReference type="PROSITE" id="PS00191">
    <property type="entry name" value="CYTOCHROME_B5_1"/>
    <property type="match status" value="1"/>
</dbReference>
<dbReference type="InterPro" id="IPR036400">
    <property type="entry name" value="Cyt_B5-like_heme/steroid_sf"/>
</dbReference>
<evidence type="ECO:0000256" key="3">
    <source>
        <dbReference type="ARBA" id="ARBA00022516"/>
    </source>
</evidence>
<keyword evidence="11 14" id="KW-0443">Lipid metabolism</keyword>
<keyword evidence="4 14" id="KW-0349">Heme</keyword>
<dbReference type="GO" id="GO:0005506">
    <property type="term" value="F:iron ion binding"/>
    <property type="evidence" value="ECO:0007669"/>
    <property type="project" value="TreeGrafter"/>
</dbReference>
<evidence type="ECO:0000256" key="7">
    <source>
        <dbReference type="ARBA" id="ARBA00022832"/>
    </source>
</evidence>
<dbReference type="FunCoup" id="K5W6L6">
    <property type="interactions" value="167"/>
</dbReference>
<comment type="similarity">
    <text evidence="2 14">Belongs to the fatty acid desaturase type 1 family.</text>
</comment>
<keyword evidence="13 14" id="KW-0275">Fatty acid biosynthesis</keyword>
<dbReference type="SMART" id="SM01117">
    <property type="entry name" value="Cyt-b5"/>
    <property type="match status" value="1"/>
</dbReference>
<evidence type="ECO:0000259" key="16">
    <source>
        <dbReference type="PROSITE" id="PS50255"/>
    </source>
</evidence>
<gene>
    <name evidence="17" type="ORF">PHACADRAFT_250168</name>
</gene>
<name>K5W6L6_PHACS</name>
<dbReference type="PANTHER" id="PTHR11351">
    <property type="entry name" value="ACYL-COA DESATURASE"/>
    <property type="match status" value="1"/>
</dbReference>
<dbReference type="GO" id="GO:0004768">
    <property type="term" value="F:stearoyl-CoA 9-desaturase activity"/>
    <property type="evidence" value="ECO:0007669"/>
    <property type="project" value="UniProtKB-UniRule"/>
</dbReference>
<dbReference type="CDD" id="cd03505">
    <property type="entry name" value="Delta9-FADS-like"/>
    <property type="match status" value="1"/>
</dbReference>
<comment type="catalytic activity">
    <reaction evidence="14">
        <text>octadecanoyl-CoA + 2 Fe(II)-[cytochrome b5] + O2 + 2 H(+) = (9Z)-octadecenoyl-CoA + 2 Fe(III)-[cytochrome b5] + 2 H2O</text>
        <dbReference type="Rhea" id="RHEA:19721"/>
        <dbReference type="Rhea" id="RHEA-COMP:10438"/>
        <dbReference type="Rhea" id="RHEA-COMP:10439"/>
        <dbReference type="ChEBI" id="CHEBI:15377"/>
        <dbReference type="ChEBI" id="CHEBI:15378"/>
        <dbReference type="ChEBI" id="CHEBI:15379"/>
        <dbReference type="ChEBI" id="CHEBI:29033"/>
        <dbReference type="ChEBI" id="CHEBI:29034"/>
        <dbReference type="ChEBI" id="CHEBI:57387"/>
        <dbReference type="ChEBI" id="CHEBI:57394"/>
        <dbReference type="EC" id="1.14.19.1"/>
    </reaction>
</comment>
<evidence type="ECO:0000256" key="13">
    <source>
        <dbReference type="ARBA" id="ARBA00023160"/>
    </source>
</evidence>
<feature type="domain" description="Cytochrome b5 heme-binding" evidence="16">
    <location>
        <begin position="347"/>
        <end position="418"/>
    </location>
</feature>
<evidence type="ECO:0000313" key="17">
    <source>
        <dbReference type="EMBL" id="EKM59573.1"/>
    </source>
</evidence>
<feature type="transmembrane region" description="Helical" evidence="15">
    <location>
        <begin position="78"/>
        <end position="97"/>
    </location>
</feature>
<organism evidence="17 18">
    <name type="scientific">Phanerochaete carnosa (strain HHB-10118-sp)</name>
    <name type="common">White-rot fungus</name>
    <name type="synonym">Peniophora carnosa</name>
    <dbReference type="NCBI Taxonomy" id="650164"/>
    <lineage>
        <taxon>Eukaryota</taxon>
        <taxon>Fungi</taxon>
        <taxon>Dikarya</taxon>
        <taxon>Basidiomycota</taxon>
        <taxon>Agaricomycotina</taxon>
        <taxon>Agaricomycetes</taxon>
        <taxon>Polyporales</taxon>
        <taxon>Phanerochaetaceae</taxon>
        <taxon>Phanerochaete</taxon>
    </lineage>
</organism>
<dbReference type="OrthoDB" id="10260134at2759"/>
<evidence type="ECO:0000256" key="10">
    <source>
        <dbReference type="ARBA" id="ARBA00023004"/>
    </source>
</evidence>
<dbReference type="GO" id="GO:0006636">
    <property type="term" value="P:unsaturated fatty acid biosynthetic process"/>
    <property type="evidence" value="ECO:0007669"/>
    <property type="project" value="UniProtKB-UniRule"/>
</dbReference>
<evidence type="ECO:0000256" key="5">
    <source>
        <dbReference type="ARBA" id="ARBA00022692"/>
    </source>
</evidence>
<comment type="cofactor">
    <cofactor evidence="14">
        <name>Fe(2+)</name>
        <dbReference type="ChEBI" id="CHEBI:29033"/>
    </cofactor>
    <text evidence="14">Expected to bind 2 Fe(2+) ions per subunit.</text>
</comment>
<dbReference type="Proteomes" id="UP000008370">
    <property type="component" value="Unassembled WGS sequence"/>
</dbReference>
<dbReference type="PRINTS" id="PR00075">
    <property type="entry name" value="FACDDSATRASE"/>
</dbReference>
<dbReference type="InterPro" id="IPR018506">
    <property type="entry name" value="Cyt_B5_heme-BS"/>
</dbReference>
<comment type="function">
    <text evidence="14">Stearoyl-CoA desaturase that utilizes O(2) and electrons from reduced cytochrome b5 to introduce the first double bond into saturated fatty acyl-CoA substrates.</text>
</comment>
<evidence type="ECO:0000256" key="11">
    <source>
        <dbReference type="ARBA" id="ARBA00023098"/>
    </source>
</evidence>
<dbReference type="EC" id="1.14.19.1" evidence="14"/>
<evidence type="ECO:0000256" key="8">
    <source>
        <dbReference type="ARBA" id="ARBA00022989"/>
    </source>
</evidence>
<evidence type="ECO:0000256" key="6">
    <source>
        <dbReference type="ARBA" id="ARBA00022723"/>
    </source>
</evidence>
<evidence type="ECO:0000256" key="4">
    <source>
        <dbReference type="ARBA" id="ARBA00022617"/>
    </source>
</evidence>
<keyword evidence="18" id="KW-1185">Reference proteome</keyword>
<dbReference type="InterPro" id="IPR015876">
    <property type="entry name" value="Acyl-CoA_DS"/>
</dbReference>
<accession>K5W6L6</accession>
<dbReference type="STRING" id="650164.K5W6L6"/>
<dbReference type="RefSeq" id="XP_007392131.1">
    <property type="nucleotide sequence ID" value="XM_007392069.1"/>
</dbReference>
<dbReference type="PIRSF" id="PIRSF000345">
    <property type="entry name" value="OLE1"/>
    <property type="match status" value="1"/>
</dbReference>
<feature type="transmembrane region" description="Helical" evidence="15">
    <location>
        <begin position="46"/>
        <end position="66"/>
    </location>
</feature>
<dbReference type="GO" id="GO:0020037">
    <property type="term" value="F:heme binding"/>
    <property type="evidence" value="ECO:0007669"/>
    <property type="project" value="InterPro"/>
</dbReference>
<dbReference type="PROSITE" id="PS00476">
    <property type="entry name" value="FATTY_ACID_DESATUR_1"/>
    <property type="match status" value="1"/>
</dbReference>
<feature type="transmembrane region" description="Helical" evidence="15">
    <location>
        <begin position="187"/>
        <end position="208"/>
    </location>
</feature>
<dbReference type="KEGG" id="pco:PHACADRAFT_250168"/>
<feature type="transmembrane region" description="Helical" evidence="15">
    <location>
        <begin position="109"/>
        <end position="128"/>
    </location>
</feature>
<dbReference type="Pfam" id="PF00173">
    <property type="entry name" value="Cyt-b5"/>
    <property type="match status" value="1"/>
</dbReference>
<keyword evidence="7 14" id="KW-0276">Fatty acid metabolism</keyword>
<keyword evidence="5 15" id="KW-0812">Transmembrane</keyword>
<dbReference type="PANTHER" id="PTHR11351:SF31">
    <property type="entry name" value="DESATURASE 1, ISOFORM A-RELATED"/>
    <property type="match status" value="1"/>
</dbReference>